<reference evidence="1 2" key="1">
    <citation type="journal article" date="2019" name="Sci. Transl. Med.">
        <title>Quorum sensing between bacterial species on the skin protects against epidermal injury in atopic dermatitis.</title>
        <authorList>
            <person name="Williams M.R."/>
        </authorList>
    </citation>
    <scope>NUCLEOTIDE SEQUENCE [LARGE SCALE GENOMIC DNA]</scope>
    <source>
        <strain evidence="1 2">E7</strain>
    </source>
</reference>
<dbReference type="Proteomes" id="UP000293637">
    <property type="component" value="Unassembled WGS sequence"/>
</dbReference>
<name>A0A4Q9VYC1_STALU</name>
<proteinExistence type="predicted"/>
<accession>A0A4Q9VYC1</accession>
<dbReference type="Pfam" id="PF08892">
    <property type="entry name" value="YqcI_YcgG"/>
    <property type="match status" value="1"/>
</dbReference>
<evidence type="ECO:0000313" key="1">
    <source>
        <dbReference type="EMBL" id="TBW67567.1"/>
    </source>
</evidence>
<feature type="non-terminal residue" evidence="1">
    <location>
        <position position="1"/>
    </location>
</feature>
<evidence type="ECO:0000313" key="2">
    <source>
        <dbReference type="Proteomes" id="UP000293637"/>
    </source>
</evidence>
<feature type="non-terminal residue" evidence="1">
    <location>
        <position position="127"/>
    </location>
</feature>
<gene>
    <name evidence="1" type="ORF">EQ812_14885</name>
</gene>
<protein>
    <submittedName>
        <fullName evidence="1">YqcI/YcgG family protein</fullName>
    </submittedName>
</protein>
<organism evidence="1 2">
    <name type="scientific">Staphylococcus lugdunensis</name>
    <dbReference type="NCBI Taxonomy" id="28035"/>
    <lineage>
        <taxon>Bacteria</taxon>
        <taxon>Bacillati</taxon>
        <taxon>Bacillota</taxon>
        <taxon>Bacilli</taxon>
        <taxon>Bacillales</taxon>
        <taxon>Staphylococcaceae</taxon>
        <taxon>Staphylococcus</taxon>
    </lineage>
</organism>
<comment type="caution">
    <text evidence="1">The sequence shown here is derived from an EMBL/GenBank/DDBJ whole genome shotgun (WGS) entry which is preliminary data.</text>
</comment>
<dbReference type="EMBL" id="SCHB01000487">
    <property type="protein sequence ID" value="TBW67567.1"/>
    <property type="molecule type" value="Genomic_DNA"/>
</dbReference>
<dbReference type="AlphaFoldDB" id="A0A4Q9VYC1"/>
<sequence>LNYPYSPEELSKDIDLYLNELKKMPKKDRGISGLLVYFEPIGNMSIHAKQFMVWQLLSSMKNKDGYKKDNIDNNPLDDGYAYRFKNELWFINFSSNSYKHRKSRNLGAFITLAMQTLSKSNEYFNYN</sequence>
<dbReference type="RefSeq" id="WP_165489627.1">
    <property type="nucleotide sequence ID" value="NZ_SCHB01000487.1"/>
</dbReference>
<dbReference type="InterPro" id="IPR014988">
    <property type="entry name" value="Uncharacterised_YqcI/YcgG"/>
</dbReference>